<reference evidence="1 2" key="1">
    <citation type="journal article" date="2016" name="Nat. Commun.">
        <title>Thousands of microbial genomes shed light on interconnected biogeochemical processes in an aquifer system.</title>
        <authorList>
            <person name="Anantharaman K."/>
            <person name="Brown C.T."/>
            <person name="Hug L.A."/>
            <person name="Sharon I."/>
            <person name="Castelle C.J."/>
            <person name="Probst A.J."/>
            <person name="Thomas B.C."/>
            <person name="Singh A."/>
            <person name="Wilkins M.J."/>
            <person name="Karaoz U."/>
            <person name="Brodie E.L."/>
            <person name="Williams K.H."/>
            <person name="Hubbard S.S."/>
            <person name="Banfield J.F."/>
        </authorList>
    </citation>
    <scope>NUCLEOTIDE SEQUENCE [LARGE SCALE GENOMIC DNA]</scope>
</reference>
<evidence type="ECO:0000313" key="1">
    <source>
        <dbReference type="EMBL" id="OGZ44295.1"/>
    </source>
</evidence>
<sequence>MEYIDNCDLTEKEQNVLLAYRNFIRDLEYTLASCLGVEIGFLCIVICPVMEHGNKNINETHWWGGVKIGSISCLFKEFFEMEQAGRLNELYKSIQEGVFEAFQKYFKKEANKYQIFAAKLEHP</sequence>
<proteinExistence type="predicted"/>
<dbReference type="EMBL" id="MHNK01000004">
    <property type="protein sequence ID" value="OGZ44295.1"/>
    <property type="molecule type" value="Genomic_DNA"/>
</dbReference>
<dbReference type="Proteomes" id="UP000177480">
    <property type="component" value="Unassembled WGS sequence"/>
</dbReference>
<comment type="caution">
    <text evidence="1">The sequence shown here is derived from an EMBL/GenBank/DDBJ whole genome shotgun (WGS) entry which is preliminary data.</text>
</comment>
<gene>
    <name evidence="1" type="ORF">A2719_04490</name>
</gene>
<dbReference type="STRING" id="1802114.A2719_04490"/>
<name>A0A1G2G1T0_9BACT</name>
<organism evidence="1 2">
    <name type="scientific">Candidatus Ryanbacteria bacterium RIFCSPHIGHO2_01_FULL_45_22</name>
    <dbReference type="NCBI Taxonomy" id="1802114"/>
    <lineage>
        <taxon>Bacteria</taxon>
        <taxon>Candidatus Ryaniibacteriota</taxon>
    </lineage>
</organism>
<accession>A0A1G2G1T0</accession>
<dbReference type="AlphaFoldDB" id="A0A1G2G1T0"/>
<evidence type="ECO:0000313" key="2">
    <source>
        <dbReference type="Proteomes" id="UP000177480"/>
    </source>
</evidence>
<protein>
    <submittedName>
        <fullName evidence="1">Uncharacterized protein</fullName>
    </submittedName>
</protein>